<protein>
    <submittedName>
        <fullName evidence="2">Uncharacterized protein</fullName>
    </submittedName>
</protein>
<gene>
    <name evidence="2" type="ORF">LX59_01251</name>
</gene>
<keyword evidence="3" id="KW-1185">Reference proteome</keyword>
<dbReference type="RefSeq" id="WP_144570971.1">
    <property type="nucleotide sequence ID" value="NZ_VLKG01000003.1"/>
</dbReference>
<evidence type="ECO:0000313" key="2">
    <source>
        <dbReference type="EMBL" id="TWH76328.1"/>
    </source>
</evidence>
<dbReference type="EMBL" id="VLKG01000003">
    <property type="protein sequence ID" value="TWH76328.1"/>
    <property type="molecule type" value="Genomic_DNA"/>
</dbReference>
<keyword evidence="1" id="KW-0812">Transmembrane</keyword>
<sequence length="71" mass="8302">MQTSLQGDLIDPLVYLIERTVQAILRAIIHIFGRTPLEEWEWTHWLALMAALGVLFYLAVVVTRRARRRRG</sequence>
<keyword evidence="1" id="KW-1133">Transmembrane helix</keyword>
<comment type="caution">
    <text evidence="2">The sequence shown here is derived from an EMBL/GenBank/DDBJ whole genome shotgun (WGS) entry which is preliminary data.</text>
</comment>
<feature type="transmembrane region" description="Helical" evidence="1">
    <location>
        <begin position="42"/>
        <end position="62"/>
    </location>
</feature>
<keyword evidence="1" id="KW-0472">Membrane</keyword>
<evidence type="ECO:0000313" key="3">
    <source>
        <dbReference type="Proteomes" id="UP000319627"/>
    </source>
</evidence>
<organism evidence="2 3">
    <name type="scientific">Azomonas agilis</name>
    <dbReference type="NCBI Taxonomy" id="116849"/>
    <lineage>
        <taxon>Bacteria</taxon>
        <taxon>Pseudomonadati</taxon>
        <taxon>Pseudomonadota</taxon>
        <taxon>Gammaproteobacteria</taxon>
        <taxon>Pseudomonadales</taxon>
        <taxon>Pseudomonadaceae</taxon>
        <taxon>Azomonas</taxon>
    </lineage>
</organism>
<reference evidence="2 3" key="1">
    <citation type="submission" date="2019-07" db="EMBL/GenBank/DDBJ databases">
        <title>Genomic Encyclopedia of Type Strains, Phase I: the one thousand microbial genomes (KMG-I) project.</title>
        <authorList>
            <person name="Kyrpides N."/>
        </authorList>
    </citation>
    <scope>NUCLEOTIDE SEQUENCE [LARGE SCALE GENOMIC DNA]</scope>
    <source>
        <strain evidence="2 3">DSM 375</strain>
    </source>
</reference>
<dbReference type="Proteomes" id="UP000319627">
    <property type="component" value="Unassembled WGS sequence"/>
</dbReference>
<name>A0A562IZG8_9GAMM</name>
<accession>A0A562IZG8</accession>
<evidence type="ECO:0000256" key="1">
    <source>
        <dbReference type="SAM" id="Phobius"/>
    </source>
</evidence>
<proteinExistence type="predicted"/>
<dbReference type="AlphaFoldDB" id="A0A562IZG8"/>